<evidence type="ECO:0000259" key="5">
    <source>
        <dbReference type="Pfam" id="PF01979"/>
    </source>
</evidence>
<comment type="catalytic activity">
    <reaction evidence="4">
        <text>S-adenosyl-L-homocysteine + H2O + H(+) = S-inosyl-L-homocysteine + NH4(+)</text>
        <dbReference type="Rhea" id="RHEA:20716"/>
        <dbReference type="ChEBI" id="CHEBI:15377"/>
        <dbReference type="ChEBI" id="CHEBI:15378"/>
        <dbReference type="ChEBI" id="CHEBI:28938"/>
        <dbReference type="ChEBI" id="CHEBI:57856"/>
        <dbReference type="ChEBI" id="CHEBI:57985"/>
        <dbReference type="EC" id="3.5.4.28"/>
    </reaction>
</comment>
<dbReference type="InterPro" id="IPR011059">
    <property type="entry name" value="Metal-dep_hydrolase_composite"/>
</dbReference>
<dbReference type="Gene3D" id="3.20.20.140">
    <property type="entry name" value="Metal-dependent hydrolases"/>
    <property type="match status" value="1"/>
</dbReference>
<gene>
    <name evidence="4" type="primary">mtaD</name>
    <name evidence="6" type="ORF">J2S03_000381</name>
</gene>
<name>A0ABT9XE49_9BACL</name>
<accession>A0ABT9XE49</accession>
<comment type="function">
    <text evidence="4">Catalyzes the deamination of 5-methylthioadenosine and S-adenosyl-L-homocysteine into 5-methylthioinosine and S-inosyl-L-homocysteine, respectively. Is also able to deaminate adenosine.</text>
</comment>
<dbReference type="InterPro" id="IPR006680">
    <property type="entry name" value="Amidohydro-rel"/>
</dbReference>
<dbReference type="PANTHER" id="PTHR43794:SF11">
    <property type="entry name" value="AMIDOHYDROLASE-RELATED DOMAIN-CONTAINING PROTEIN"/>
    <property type="match status" value="1"/>
</dbReference>
<evidence type="ECO:0000256" key="2">
    <source>
        <dbReference type="ARBA" id="ARBA00022801"/>
    </source>
</evidence>
<comment type="caution">
    <text evidence="4">Lacks conserved residue(s) required for the propagation of feature annotation.</text>
</comment>
<dbReference type="CDD" id="cd01298">
    <property type="entry name" value="ATZ_TRZ_like"/>
    <property type="match status" value="1"/>
</dbReference>
<dbReference type="HAMAP" id="MF_01281">
    <property type="entry name" value="MTA_SAH_deamin"/>
    <property type="match status" value="1"/>
</dbReference>
<dbReference type="InterPro" id="IPR032466">
    <property type="entry name" value="Metal_Hydrolase"/>
</dbReference>
<dbReference type="EMBL" id="JAUSTP010000001">
    <property type="protein sequence ID" value="MDQ0188577.1"/>
    <property type="molecule type" value="Genomic_DNA"/>
</dbReference>
<dbReference type="Gene3D" id="2.30.40.10">
    <property type="entry name" value="Urease, subunit C, domain 1"/>
    <property type="match status" value="1"/>
</dbReference>
<feature type="binding site" evidence="4">
    <location>
        <position position="212"/>
    </location>
    <ligand>
        <name>Zn(2+)</name>
        <dbReference type="ChEBI" id="CHEBI:29105"/>
    </ligand>
</feature>
<dbReference type="SUPFAM" id="SSF51338">
    <property type="entry name" value="Composite domain of metallo-dependent hydrolases"/>
    <property type="match status" value="2"/>
</dbReference>
<evidence type="ECO:0000256" key="4">
    <source>
        <dbReference type="HAMAP-Rule" id="MF_01281"/>
    </source>
</evidence>
<dbReference type="EC" id="3.5.4.28" evidence="4"/>
<keyword evidence="2 4" id="KW-0378">Hydrolase</keyword>
<keyword evidence="3 4" id="KW-0862">Zinc</keyword>
<proteinExistence type="inferred from homology"/>
<feature type="binding site" evidence="4">
    <location>
        <position position="67"/>
    </location>
    <ligand>
        <name>Zn(2+)</name>
        <dbReference type="ChEBI" id="CHEBI:29105"/>
    </ligand>
</feature>
<evidence type="ECO:0000313" key="6">
    <source>
        <dbReference type="EMBL" id="MDQ0188577.1"/>
    </source>
</evidence>
<dbReference type="GO" id="GO:0090614">
    <property type="term" value="F:5'-methylthioadenosine deaminase activity"/>
    <property type="evidence" value="ECO:0007669"/>
    <property type="project" value="UniProtKB-EC"/>
</dbReference>
<dbReference type="GO" id="GO:0050270">
    <property type="term" value="F:S-adenosylhomocysteine deaminase activity"/>
    <property type="evidence" value="ECO:0007669"/>
    <property type="project" value="UniProtKB-EC"/>
</dbReference>
<dbReference type="PANTHER" id="PTHR43794">
    <property type="entry name" value="AMINOHYDROLASE SSNA-RELATED"/>
    <property type="match status" value="1"/>
</dbReference>
<feature type="binding site" evidence="4">
    <location>
        <position position="65"/>
    </location>
    <ligand>
        <name>Zn(2+)</name>
        <dbReference type="ChEBI" id="CHEBI:29105"/>
    </ligand>
</feature>
<dbReference type="Proteomes" id="UP001232973">
    <property type="component" value="Unassembled WGS sequence"/>
</dbReference>
<feature type="binding site" evidence="4">
    <location>
        <position position="300"/>
    </location>
    <ligand>
        <name>substrate</name>
    </ligand>
</feature>
<dbReference type="InterPro" id="IPR023512">
    <property type="entry name" value="Deaminase_MtaD/DadD"/>
</dbReference>
<dbReference type="RefSeq" id="WP_274455974.1">
    <property type="nucleotide sequence ID" value="NZ_CP067097.1"/>
</dbReference>
<feature type="binding site" evidence="4">
    <location>
        <position position="185"/>
    </location>
    <ligand>
        <name>substrate</name>
    </ligand>
</feature>
<feature type="binding site" evidence="4">
    <location>
        <position position="215"/>
    </location>
    <ligand>
        <name>substrate</name>
    </ligand>
</feature>
<evidence type="ECO:0000313" key="7">
    <source>
        <dbReference type="Proteomes" id="UP001232973"/>
    </source>
</evidence>
<keyword evidence="1 4" id="KW-0479">Metal-binding</keyword>
<evidence type="ECO:0000256" key="3">
    <source>
        <dbReference type="ARBA" id="ARBA00022833"/>
    </source>
</evidence>
<dbReference type="EC" id="3.5.4.31" evidence="4"/>
<dbReference type="InterPro" id="IPR050287">
    <property type="entry name" value="MTA/SAH_deaminase"/>
</dbReference>
<feature type="binding site" evidence="4">
    <location>
        <position position="300"/>
    </location>
    <ligand>
        <name>Zn(2+)</name>
        <dbReference type="ChEBI" id="CHEBI:29105"/>
    </ligand>
</feature>
<feature type="domain" description="Amidohydrolase-related" evidence="5">
    <location>
        <begin position="57"/>
        <end position="403"/>
    </location>
</feature>
<keyword evidence="7" id="KW-1185">Reference proteome</keyword>
<comment type="cofactor">
    <cofactor evidence="4">
        <name>Zn(2+)</name>
        <dbReference type="ChEBI" id="CHEBI:29105"/>
    </cofactor>
    <text evidence="4">Binds 1 zinc ion per subunit.</text>
</comment>
<organism evidence="6 7">
    <name type="scientific">Alicyclobacillus cycloheptanicus</name>
    <dbReference type="NCBI Taxonomy" id="1457"/>
    <lineage>
        <taxon>Bacteria</taxon>
        <taxon>Bacillati</taxon>
        <taxon>Bacillota</taxon>
        <taxon>Bacilli</taxon>
        <taxon>Bacillales</taxon>
        <taxon>Alicyclobacillaceae</taxon>
        <taxon>Alicyclobacillus</taxon>
    </lineage>
</organism>
<comment type="caution">
    <text evidence="6">The sequence shown here is derived from an EMBL/GenBank/DDBJ whole genome shotgun (WGS) entry which is preliminary data.</text>
</comment>
<dbReference type="SUPFAM" id="SSF51556">
    <property type="entry name" value="Metallo-dependent hydrolases"/>
    <property type="match status" value="1"/>
</dbReference>
<reference evidence="6 7" key="1">
    <citation type="submission" date="2023-07" db="EMBL/GenBank/DDBJ databases">
        <title>Genomic Encyclopedia of Type Strains, Phase IV (KMG-IV): sequencing the most valuable type-strain genomes for metagenomic binning, comparative biology and taxonomic classification.</title>
        <authorList>
            <person name="Goeker M."/>
        </authorList>
    </citation>
    <scope>NUCLEOTIDE SEQUENCE [LARGE SCALE GENOMIC DNA]</scope>
    <source>
        <strain evidence="6 7">DSM 4006</strain>
    </source>
</reference>
<comment type="catalytic activity">
    <reaction evidence="4">
        <text>S-methyl-5'-thioadenosine + H2O + H(+) = S-methyl-5'-thioinosine + NH4(+)</text>
        <dbReference type="Rhea" id="RHEA:25025"/>
        <dbReference type="ChEBI" id="CHEBI:15377"/>
        <dbReference type="ChEBI" id="CHEBI:15378"/>
        <dbReference type="ChEBI" id="CHEBI:17509"/>
        <dbReference type="ChEBI" id="CHEBI:28938"/>
        <dbReference type="ChEBI" id="CHEBI:48595"/>
        <dbReference type="EC" id="3.5.4.31"/>
    </reaction>
</comment>
<comment type="similarity">
    <text evidence="4">Belongs to the metallo-dependent hydrolases superfamily. MTA/SAH deaminase family.</text>
</comment>
<feature type="binding site" evidence="4">
    <location>
        <position position="94"/>
    </location>
    <ligand>
        <name>substrate</name>
    </ligand>
</feature>
<protein>
    <recommendedName>
        <fullName evidence="4">5-methylthioadenosine/S-adenosylhomocysteine deaminase</fullName>
        <shortName evidence="4">MTA/SAH deaminase</shortName>
        <ecNumber evidence="4">3.5.4.28</ecNumber>
        <ecNumber evidence="4">3.5.4.31</ecNumber>
    </recommendedName>
</protein>
<sequence length="431" mass="46347">MSQTLLEVGAIVKSAREVWDGPGYIVLQDDVIEDIGRGEYPGSRAGMTVVKRPHRVAIPGLVNTHGHAAMTLLRGAGDDLPLMTWLTERVFPMEAKLTEDAIYWGTLLACWEMIRSGTTCFTDMYMSMHKAAAAVEESGMRAVLSWGMVGLDETSARSGIRNSESFVGAWHRQAGGRITVTLGPHAPYTCPPDYLQQVAELAGRLAVPIQIHLSETRTEVDDCLRLYNRTPIAHAASCGLFEHPVLAAHCVHVTDEDIEIMRANDVHVAHNPQSNLKLASGIAPVPSMTQAGLIVGLGTDGAASNNNLDMFEELRLAATLHKAVAFDASILPAAQAFQMATEDGAKAVFLPAGSGTLEKGAAADVTLLDLRSPHLIPTHSLLSNVVYAAGADDVTDVFVAGRALLSNREPQTIDTERVEYEARRIAQALSQ</sequence>
<evidence type="ECO:0000256" key="1">
    <source>
        <dbReference type="ARBA" id="ARBA00022723"/>
    </source>
</evidence>
<dbReference type="Pfam" id="PF01979">
    <property type="entry name" value="Amidohydro_1"/>
    <property type="match status" value="1"/>
</dbReference>